<evidence type="ECO:0000313" key="1">
    <source>
        <dbReference type="EMBL" id="JAE07957.1"/>
    </source>
</evidence>
<name>A0A0A9F6H6_ARUDO</name>
<protein>
    <submittedName>
        <fullName evidence="1">Uncharacterized protein</fullName>
    </submittedName>
</protein>
<accession>A0A0A9F6H6</accession>
<sequence>MTGAWCRALARRARPRG</sequence>
<reference evidence="1" key="2">
    <citation type="journal article" date="2015" name="Data Brief">
        <title>Shoot transcriptome of the giant reed, Arundo donax.</title>
        <authorList>
            <person name="Barrero R.A."/>
            <person name="Guerrero F.D."/>
            <person name="Moolhuijzen P."/>
            <person name="Goolsby J.A."/>
            <person name="Tidwell J."/>
            <person name="Bellgard S.E."/>
            <person name="Bellgard M.I."/>
        </authorList>
    </citation>
    <scope>NUCLEOTIDE SEQUENCE</scope>
    <source>
        <tissue evidence="1">Shoot tissue taken approximately 20 cm above the soil surface</tissue>
    </source>
</reference>
<dbReference type="AlphaFoldDB" id="A0A0A9F6H6"/>
<organism evidence="1">
    <name type="scientific">Arundo donax</name>
    <name type="common">Giant reed</name>
    <name type="synonym">Donax arundinaceus</name>
    <dbReference type="NCBI Taxonomy" id="35708"/>
    <lineage>
        <taxon>Eukaryota</taxon>
        <taxon>Viridiplantae</taxon>
        <taxon>Streptophyta</taxon>
        <taxon>Embryophyta</taxon>
        <taxon>Tracheophyta</taxon>
        <taxon>Spermatophyta</taxon>
        <taxon>Magnoliopsida</taxon>
        <taxon>Liliopsida</taxon>
        <taxon>Poales</taxon>
        <taxon>Poaceae</taxon>
        <taxon>PACMAD clade</taxon>
        <taxon>Arundinoideae</taxon>
        <taxon>Arundineae</taxon>
        <taxon>Arundo</taxon>
    </lineage>
</organism>
<proteinExistence type="predicted"/>
<reference evidence="1" key="1">
    <citation type="submission" date="2014-09" db="EMBL/GenBank/DDBJ databases">
        <authorList>
            <person name="Magalhaes I.L.F."/>
            <person name="Oliveira U."/>
            <person name="Santos F.R."/>
            <person name="Vidigal T.H.D.A."/>
            <person name="Brescovit A.D."/>
            <person name="Santos A.J."/>
        </authorList>
    </citation>
    <scope>NUCLEOTIDE SEQUENCE</scope>
    <source>
        <tissue evidence="1">Shoot tissue taken approximately 20 cm above the soil surface</tissue>
    </source>
</reference>
<dbReference type="EMBL" id="GBRH01189939">
    <property type="protein sequence ID" value="JAE07957.1"/>
    <property type="molecule type" value="Transcribed_RNA"/>
</dbReference>